<evidence type="ECO:0000313" key="2">
    <source>
        <dbReference type="EMBL" id="KAK0401052.1"/>
    </source>
</evidence>
<evidence type="ECO:0000313" key="3">
    <source>
        <dbReference type="Proteomes" id="UP001175271"/>
    </source>
</evidence>
<keyword evidence="3" id="KW-1185">Reference proteome</keyword>
<feature type="transmembrane region" description="Helical" evidence="1">
    <location>
        <begin position="134"/>
        <end position="157"/>
    </location>
</feature>
<feature type="transmembrane region" description="Helical" evidence="1">
    <location>
        <begin position="190"/>
        <end position="212"/>
    </location>
</feature>
<gene>
    <name evidence="2" type="ORF">QR680_015572</name>
</gene>
<feature type="transmembrane region" description="Helical" evidence="1">
    <location>
        <begin position="46"/>
        <end position="67"/>
    </location>
</feature>
<keyword evidence="1" id="KW-1133">Transmembrane helix</keyword>
<protein>
    <submittedName>
        <fullName evidence="2">Uncharacterized protein</fullName>
    </submittedName>
</protein>
<dbReference type="Pfam" id="PF10318">
    <property type="entry name" value="7TM_GPCR_Srh"/>
    <property type="match status" value="1"/>
</dbReference>
<proteinExistence type="predicted"/>
<organism evidence="2 3">
    <name type="scientific">Steinernema hermaphroditum</name>
    <dbReference type="NCBI Taxonomy" id="289476"/>
    <lineage>
        <taxon>Eukaryota</taxon>
        <taxon>Metazoa</taxon>
        <taxon>Ecdysozoa</taxon>
        <taxon>Nematoda</taxon>
        <taxon>Chromadorea</taxon>
        <taxon>Rhabditida</taxon>
        <taxon>Tylenchina</taxon>
        <taxon>Panagrolaimomorpha</taxon>
        <taxon>Strongyloidoidea</taxon>
        <taxon>Steinernematidae</taxon>
        <taxon>Steinernema</taxon>
    </lineage>
</organism>
<dbReference type="EMBL" id="JAUCMV010000004">
    <property type="protein sequence ID" value="KAK0401052.1"/>
    <property type="molecule type" value="Genomic_DNA"/>
</dbReference>
<name>A0AA39HAU0_9BILA</name>
<feature type="transmembrane region" description="Helical" evidence="1">
    <location>
        <begin position="14"/>
        <end position="34"/>
    </location>
</feature>
<evidence type="ECO:0000256" key="1">
    <source>
        <dbReference type="SAM" id="Phobius"/>
    </source>
</evidence>
<keyword evidence="1" id="KW-0812">Transmembrane</keyword>
<dbReference type="InterPro" id="IPR019422">
    <property type="entry name" value="7TM_GPCR_serpentine_rcpt_Srh"/>
</dbReference>
<feature type="transmembrane region" description="Helical" evidence="1">
    <location>
        <begin position="233"/>
        <end position="262"/>
    </location>
</feature>
<sequence>MPAYPMADQLFNRALDISAFFHFPLKLFSMYIVYRHSPKYMDALPIFILNTMFWNLTCNVTAAFMHVNPQFPAQCHRADGPISLLTDNQFVYHGIYNVLLTCILNCSLALSFAFPYRYLVFAHPKFMQSLTSKWGVTICVTIHASFSASFVYIYTIYSTSYGDYFGSAAQPPHDGLFCFWRSGWRKNLYLISYFTVIFLAFGVVTFFGFLLWRHLSEMSHMVTRRTLEINRKFTRYLMINTSVPLTFGGGPFLMCLLCTVFPEMTYSREIAMVCTVIVYNHGAIYSIVSIVTFKPYLTAARRILRRFLRIDKTSVKKVTHK</sequence>
<dbReference type="AlphaFoldDB" id="A0AA39HAU0"/>
<feature type="transmembrane region" description="Helical" evidence="1">
    <location>
        <begin position="94"/>
        <end position="114"/>
    </location>
</feature>
<comment type="caution">
    <text evidence="2">The sequence shown here is derived from an EMBL/GenBank/DDBJ whole genome shotgun (WGS) entry which is preliminary data.</text>
</comment>
<reference evidence="2" key="1">
    <citation type="submission" date="2023-06" db="EMBL/GenBank/DDBJ databases">
        <title>Genomic analysis of the entomopathogenic nematode Steinernema hermaphroditum.</title>
        <authorList>
            <person name="Schwarz E.M."/>
            <person name="Heppert J.K."/>
            <person name="Baniya A."/>
            <person name="Schwartz H.T."/>
            <person name="Tan C.-H."/>
            <person name="Antoshechkin I."/>
            <person name="Sternberg P.W."/>
            <person name="Goodrich-Blair H."/>
            <person name="Dillman A.R."/>
        </authorList>
    </citation>
    <scope>NUCLEOTIDE SEQUENCE</scope>
    <source>
        <strain evidence="2">PS9179</strain>
        <tissue evidence="2">Whole animal</tissue>
    </source>
</reference>
<accession>A0AA39HAU0</accession>
<dbReference type="Proteomes" id="UP001175271">
    <property type="component" value="Unassembled WGS sequence"/>
</dbReference>
<keyword evidence="1" id="KW-0472">Membrane</keyword>